<feature type="binding site" evidence="5">
    <location>
        <position position="287"/>
    </location>
    <ligand>
        <name>S-adenosyl-L-methionine</name>
        <dbReference type="ChEBI" id="CHEBI:59789"/>
    </ligand>
</feature>
<dbReference type="PANTHER" id="PTHR22807:SF53">
    <property type="entry name" value="RIBOSOMAL RNA SMALL SUBUNIT METHYLTRANSFERASE B-RELATED"/>
    <property type="match status" value="1"/>
</dbReference>
<keyword evidence="4 5" id="KW-0694">RNA-binding</keyword>
<accession>A0A7G9RY20</accession>
<feature type="active site" description="Nucleophile" evidence="5">
    <location>
        <position position="356"/>
    </location>
</feature>
<dbReference type="SUPFAM" id="SSF53335">
    <property type="entry name" value="S-adenosyl-L-methionine-dependent methyltransferases"/>
    <property type="match status" value="1"/>
</dbReference>
<evidence type="ECO:0000256" key="4">
    <source>
        <dbReference type="ARBA" id="ARBA00022884"/>
    </source>
</evidence>
<dbReference type="InterPro" id="IPR006027">
    <property type="entry name" value="NusB_RsmB_TIM44"/>
</dbReference>
<keyword evidence="8" id="KW-1185">Reference proteome</keyword>
<evidence type="ECO:0000259" key="6">
    <source>
        <dbReference type="PROSITE" id="PS51686"/>
    </source>
</evidence>
<name>A0A7G9RY20_9FIRM</name>
<dbReference type="GO" id="GO:0003723">
    <property type="term" value="F:RNA binding"/>
    <property type="evidence" value="ECO:0007669"/>
    <property type="project" value="UniProtKB-UniRule"/>
</dbReference>
<dbReference type="InterPro" id="IPR001678">
    <property type="entry name" value="MeTrfase_RsmB-F_NOP2_dom"/>
</dbReference>
<comment type="similarity">
    <text evidence="5">Belongs to the class I-like SAM-binding methyltransferase superfamily. RsmB/NOP family.</text>
</comment>
<keyword evidence="1 5" id="KW-0489">Methyltransferase</keyword>
<dbReference type="KEGG" id="eio:H9L01_08995"/>
<dbReference type="InterPro" id="IPR035926">
    <property type="entry name" value="NusB-like_sf"/>
</dbReference>
<gene>
    <name evidence="7" type="ORF">H9L01_08995</name>
</gene>
<dbReference type="SUPFAM" id="SSF48013">
    <property type="entry name" value="NusB-like"/>
    <property type="match status" value="1"/>
</dbReference>
<feature type="binding site" evidence="5">
    <location>
        <position position="260"/>
    </location>
    <ligand>
        <name>S-adenosyl-L-methionine</name>
        <dbReference type="ChEBI" id="CHEBI:59789"/>
    </ligand>
</feature>
<dbReference type="InterPro" id="IPR023267">
    <property type="entry name" value="RCMT"/>
</dbReference>
<dbReference type="RefSeq" id="WP_187533623.1">
    <property type="nucleotide sequence ID" value="NZ_CBCSHU010000010.1"/>
</dbReference>
<keyword evidence="3 5" id="KW-0949">S-adenosyl-L-methionine</keyword>
<evidence type="ECO:0000256" key="2">
    <source>
        <dbReference type="ARBA" id="ARBA00022679"/>
    </source>
</evidence>
<proteinExistence type="inferred from homology"/>
<dbReference type="GO" id="GO:0006355">
    <property type="term" value="P:regulation of DNA-templated transcription"/>
    <property type="evidence" value="ECO:0007669"/>
    <property type="project" value="InterPro"/>
</dbReference>
<dbReference type="EMBL" id="CP060715">
    <property type="protein sequence ID" value="QNN60495.1"/>
    <property type="molecule type" value="Genomic_DNA"/>
</dbReference>
<dbReference type="GO" id="GO:0008173">
    <property type="term" value="F:RNA methyltransferase activity"/>
    <property type="evidence" value="ECO:0007669"/>
    <property type="project" value="InterPro"/>
</dbReference>
<comment type="caution">
    <text evidence="5">Lacks conserved residue(s) required for the propagation of feature annotation.</text>
</comment>
<dbReference type="CDD" id="cd02440">
    <property type="entry name" value="AdoMet_MTases"/>
    <property type="match status" value="1"/>
</dbReference>
<keyword evidence="2 5" id="KW-0808">Transferase</keyword>
<dbReference type="PROSITE" id="PS51686">
    <property type="entry name" value="SAM_MT_RSMB_NOP"/>
    <property type="match status" value="1"/>
</dbReference>
<evidence type="ECO:0000256" key="1">
    <source>
        <dbReference type="ARBA" id="ARBA00022603"/>
    </source>
</evidence>
<dbReference type="GO" id="GO:0001510">
    <property type="term" value="P:RNA methylation"/>
    <property type="evidence" value="ECO:0007669"/>
    <property type="project" value="InterPro"/>
</dbReference>
<feature type="binding site" evidence="5">
    <location>
        <position position="303"/>
    </location>
    <ligand>
        <name>S-adenosyl-L-methionine</name>
        <dbReference type="ChEBI" id="CHEBI:59789"/>
    </ligand>
</feature>
<sequence>MRRLESYQVLVEVLVKHRHAHLVLKEQQLPPQDQAFVSALVYTTLQHSLFLEYQYEDLIDKKLPIEVQIIIKMGCAQFFKMDSIPDYALVNESVDLCKQVGKKRYAGVVNAVLKKIVQRGEREIHGDALTQASIRESMPLWIMKLLSKQYSETFALDYARYCQSIKPTYVRFNTLKPLESVDSSLVIEQDGNWIAQPELFRSSYLSDGYCLVQDINSQKVVERMDIVEDMTILDCCCGPGTKTVQIANKLRNSGHIDGVELYESRSLATKSLMERCNVNNATIHTSDVLEYKSDVKYDRILLDAPCSGLGVLSHKHDLRYHILPSELDELVILQAKMLDHVADMLAENGMLVYSTCTLNRKENEKQVEAFIERHPDFEVISSETLIPHETQGDGFYIAQLMRK</sequence>
<dbReference type="Proteomes" id="UP000515928">
    <property type="component" value="Chromosome"/>
</dbReference>
<evidence type="ECO:0000256" key="3">
    <source>
        <dbReference type="ARBA" id="ARBA00022691"/>
    </source>
</evidence>
<reference evidence="7 8" key="1">
    <citation type="submission" date="2020-08" db="EMBL/GenBank/DDBJ databases">
        <title>Genome sequence of Erysipelothrix inopinata DSM 15511T.</title>
        <authorList>
            <person name="Hyun D.-W."/>
            <person name="Bae J.-W."/>
        </authorList>
    </citation>
    <scope>NUCLEOTIDE SEQUENCE [LARGE SCALE GENOMIC DNA]</scope>
    <source>
        <strain evidence="7 8">DSM 15511</strain>
    </source>
</reference>
<dbReference type="PRINTS" id="PR02008">
    <property type="entry name" value="RCMTFAMILY"/>
</dbReference>
<evidence type="ECO:0000256" key="5">
    <source>
        <dbReference type="PROSITE-ProRule" id="PRU01023"/>
    </source>
</evidence>
<dbReference type="Gene3D" id="1.10.940.10">
    <property type="entry name" value="NusB-like"/>
    <property type="match status" value="1"/>
</dbReference>
<organism evidence="7 8">
    <name type="scientific">Erysipelothrix inopinata</name>
    <dbReference type="NCBI Taxonomy" id="225084"/>
    <lineage>
        <taxon>Bacteria</taxon>
        <taxon>Bacillati</taxon>
        <taxon>Bacillota</taxon>
        <taxon>Erysipelotrichia</taxon>
        <taxon>Erysipelotrichales</taxon>
        <taxon>Erysipelotrichaceae</taxon>
        <taxon>Erysipelothrix</taxon>
    </lineage>
</organism>
<feature type="domain" description="SAM-dependent MTase RsmB/NOP-type" evidence="6">
    <location>
        <begin position="142"/>
        <end position="403"/>
    </location>
</feature>
<dbReference type="Pfam" id="PF01029">
    <property type="entry name" value="NusB"/>
    <property type="match status" value="1"/>
</dbReference>
<dbReference type="InterPro" id="IPR029063">
    <property type="entry name" value="SAM-dependent_MTases_sf"/>
</dbReference>
<dbReference type="Pfam" id="PF01189">
    <property type="entry name" value="Methyltr_RsmB-F"/>
    <property type="match status" value="1"/>
</dbReference>
<evidence type="ECO:0000313" key="7">
    <source>
        <dbReference type="EMBL" id="QNN60495.1"/>
    </source>
</evidence>
<dbReference type="PANTHER" id="PTHR22807">
    <property type="entry name" value="NOP2 YEAST -RELATED NOL1/NOP2/FMU SUN DOMAIN-CONTAINING"/>
    <property type="match status" value="1"/>
</dbReference>
<evidence type="ECO:0000313" key="8">
    <source>
        <dbReference type="Proteomes" id="UP000515928"/>
    </source>
</evidence>
<dbReference type="Gene3D" id="3.40.50.150">
    <property type="entry name" value="Vaccinia Virus protein VP39"/>
    <property type="match status" value="1"/>
</dbReference>
<dbReference type="InterPro" id="IPR049560">
    <property type="entry name" value="MeTrfase_RsmB-F_NOP2_cat"/>
</dbReference>
<protein>
    <submittedName>
        <fullName evidence="7">Methyltransferase domain-containing protein</fullName>
    </submittedName>
</protein>
<dbReference type="AlphaFoldDB" id="A0A7G9RY20"/>